<sequence>MDWTKLSIDPCDPDIQKRMQVFLQSIRSIEKIDYMEWLLGKVKGTTCLDIGAVEHDLSYTEKPSWKHKRLKDVCSNLTGVDILEEPAVELNKRGYDIRICDATSEEYLGSKYDFVVLGDVLEHVENPVNLLRFSIRHLKENGQVIAKTPNPYYVDNIRNFARSKSFVNFEHIAWYTPTMALEIARRAECRLSAYVVFPRKRPWPSIFPKSDIFTRDFVYIFSHA</sequence>
<organism evidence="1">
    <name type="scientific">hydrothermal vent metagenome</name>
    <dbReference type="NCBI Taxonomy" id="652676"/>
    <lineage>
        <taxon>unclassified sequences</taxon>
        <taxon>metagenomes</taxon>
        <taxon>ecological metagenomes</taxon>
    </lineage>
</organism>
<evidence type="ECO:0000313" key="1">
    <source>
        <dbReference type="EMBL" id="VAW97660.1"/>
    </source>
</evidence>
<accession>A0A3B1A7X0</accession>
<name>A0A3B1A7X0_9ZZZZ</name>
<reference evidence="1" key="1">
    <citation type="submission" date="2018-06" db="EMBL/GenBank/DDBJ databases">
        <authorList>
            <person name="Zhirakovskaya E."/>
        </authorList>
    </citation>
    <scope>NUCLEOTIDE SEQUENCE</scope>
</reference>
<dbReference type="Gene3D" id="3.40.50.150">
    <property type="entry name" value="Vaccinia Virus protein VP39"/>
    <property type="match status" value="1"/>
</dbReference>
<proteinExistence type="predicted"/>
<protein>
    <submittedName>
        <fullName evidence="1">Uncharacterized protein</fullName>
    </submittedName>
</protein>
<gene>
    <name evidence="1" type="ORF">MNBD_GAMMA21-2170</name>
</gene>
<dbReference type="SUPFAM" id="SSF53335">
    <property type="entry name" value="S-adenosyl-L-methionine-dependent methyltransferases"/>
    <property type="match status" value="1"/>
</dbReference>
<dbReference type="CDD" id="cd02440">
    <property type="entry name" value="AdoMet_MTases"/>
    <property type="match status" value="1"/>
</dbReference>
<dbReference type="Pfam" id="PF13489">
    <property type="entry name" value="Methyltransf_23"/>
    <property type="match status" value="1"/>
</dbReference>
<dbReference type="AlphaFoldDB" id="A0A3B1A7X0"/>
<dbReference type="InterPro" id="IPR029063">
    <property type="entry name" value="SAM-dependent_MTases_sf"/>
</dbReference>
<dbReference type="EMBL" id="UOFR01000052">
    <property type="protein sequence ID" value="VAW97660.1"/>
    <property type="molecule type" value="Genomic_DNA"/>
</dbReference>